<dbReference type="InterPro" id="IPR012365">
    <property type="entry name" value="Pesteras_lmo2642"/>
</dbReference>
<dbReference type="PIRSF" id="PIRSF034890">
    <property type="entry name" value="Pesteras_lmo2642"/>
    <property type="match status" value="1"/>
</dbReference>
<evidence type="ECO:0000256" key="3">
    <source>
        <dbReference type="ARBA" id="ARBA00023004"/>
    </source>
</evidence>
<dbReference type="SUPFAM" id="SSF56300">
    <property type="entry name" value="Metallo-dependent phosphatases"/>
    <property type="match status" value="1"/>
</dbReference>
<evidence type="ECO:0000256" key="2">
    <source>
        <dbReference type="ARBA" id="ARBA00022801"/>
    </source>
</evidence>
<organism evidence="7 8">
    <name type="scientific">Streptococcus suis</name>
    <dbReference type="NCBI Taxonomy" id="1307"/>
    <lineage>
        <taxon>Bacteria</taxon>
        <taxon>Bacillati</taxon>
        <taxon>Bacillota</taxon>
        <taxon>Bacilli</taxon>
        <taxon>Lactobacillales</taxon>
        <taxon>Streptococcaceae</taxon>
        <taxon>Streptococcus</taxon>
    </lineage>
</organism>
<dbReference type="InterPro" id="IPR040869">
    <property type="entry name" value="CNP_C"/>
</dbReference>
<name>A0A426TCQ0_STRSU</name>
<keyword evidence="2" id="KW-0378">Hydrolase</keyword>
<protein>
    <submittedName>
        <fullName evidence="7">Metallophosphoesterase</fullName>
    </submittedName>
</protein>
<reference evidence="7 8" key="1">
    <citation type="submission" date="2018-11" db="EMBL/GenBank/DDBJ databases">
        <authorList>
            <person name="Stevens M.J."/>
            <person name="Cernela N."/>
            <person name="Spoerry Serrano N."/>
            <person name="Schmitt S."/>
            <person name="Schrenzel J."/>
            <person name="Stephan R."/>
        </authorList>
    </citation>
    <scope>NUCLEOTIDE SEQUENCE [LARGE SCALE GENOMIC DNA]</scope>
    <source>
        <strain evidence="7 8">PP422</strain>
    </source>
</reference>
<dbReference type="PANTHER" id="PTHR42988:SF2">
    <property type="entry name" value="CYCLIC NUCLEOTIDE PHOSPHODIESTERASE CBUA0032-RELATED"/>
    <property type="match status" value="1"/>
</dbReference>
<evidence type="ECO:0000259" key="5">
    <source>
        <dbReference type="Pfam" id="PF00149"/>
    </source>
</evidence>
<evidence type="ECO:0000256" key="4">
    <source>
        <dbReference type="ARBA" id="ARBA00025742"/>
    </source>
</evidence>
<dbReference type="InterPro" id="IPR050884">
    <property type="entry name" value="CNP_phosphodiesterase-III"/>
</dbReference>
<proteinExistence type="inferred from homology"/>
<sequence length="449" mass="50931">MKKKVIPIVLLLSLILVWRLSFHQSVAAYPSVTLTKEDQIWIISDLHYLSPTLFDSGEAFSYIEKTAAGKELRYGKERMDALLEQVKRDKPKHLLVSGDLTLNGEKQSMLELAEYFGKMEKAGTQVQVIPGNHDIASGWARAFKGDQQEVVAQVSHKDFAEIFADFGYNQAANRDAHSLSYLSKVSSNLWFIMLDSNIYSDGMGKGGPKTNGRIKKETLDWMEEQLQAAEEAGVQALPVVHHNVLRQHHMLSKGYTLDNAIDVKRLLDRYGVQFGFSGHTHAQNIVSEDLGKTTYTEVVNGAFSVYPAVIGQVTVDKSGLDYQKGQLDTAFWAKNAQPTNPDLRELTAHMQSVFDNSSDIMVHRMMHDEGWYSTEVAESISRFMVPVNRAYFSGEKIDQNWLAKDVYSSQAYKELSKVNPKSFLYDYAEHIFLRSQERDVEKFFMEMKP</sequence>
<feature type="domain" description="Calcineurin-like phosphoesterase" evidence="5">
    <location>
        <begin position="40"/>
        <end position="282"/>
    </location>
</feature>
<dbReference type="EMBL" id="RSDO01000012">
    <property type="protein sequence ID" value="RRR52080.1"/>
    <property type="molecule type" value="Genomic_DNA"/>
</dbReference>
<dbReference type="Pfam" id="PF17839">
    <property type="entry name" value="CNP_C_terminal"/>
    <property type="match status" value="1"/>
</dbReference>
<gene>
    <name evidence="7" type="ORF">EI998_07440</name>
</gene>
<dbReference type="Gene3D" id="3.60.21.10">
    <property type="match status" value="1"/>
</dbReference>
<dbReference type="InterPro" id="IPR029052">
    <property type="entry name" value="Metallo-depent_PP-like"/>
</dbReference>
<dbReference type="GO" id="GO:0046872">
    <property type="term" value="F:metal ion binding"/>
    <property type="evidence" value="ECO:0007669"/>
    <property type="project" value="UniProtKB-KW"/>
</dbReference>
<comment type="caution">
    <text evidence="7">The sequence shown here is derived from an EMBL/GenBank/DDBJ whole genome shotgun (WGS) entry which is preliminary data.</text>
</comment>
<evidence type="ECO:0000313" key="7">
    <source>
        <dbReference type="EMBL" id="RRR52080.1"/>
    </source>
</evidence>
<comment type="similarity">
    <text evidence="4">Belongs to the cyclic nucleotide phosphodiesterase class-III family.</text>
</comment>
<evidence type="ECO:0000313" key="8">
    <source>
        <dbReference type="Proteomes" id="UP000274117"/>
    </source>
</evidence>
<feature type="domain" description="Cyclic nucleotide phosphodiesterase C-terminal" evidence="6">
    <location>
        <begin position="330"/>
        <end position="432"/>
    </location>
</feature>
<dbReference type="PANTHER" id="PTHR42988">
    <property type="entry name" value="PHOSPHOHYDROLASE"/>
    <property type="match status" value="1"/>
</dbReference>
<keyword evidence="3" id="KW-0408">Iron</keyword>
<dbReference type="GO" id="GO:0016787">
    <property type="term" value="F:hydrolase activity"/>
    <property type="evidence" value="ECO:0007669"/>
    <property type="project" value="UniProtKB-KW"/>
</dbReference>
<keyword evidence="1" id="KW-0479">Metal-binding</keyword>
<accession>A0A426TCQ0</accession>
<dbReference type="InterPro" id="IPR004843">
    <property type="entry name" value="Calcineurin-like_PHP"/>
</dbReference>
<dbReference type="Proteomes" id="UP000274117">
    <property type="component" value="Unassembled WGS sequence"/>
</dbReference>
<reference evidence="7 8" key="2">
    <citation type="submission" date="2018-12" db="EMBL/GenBank/DDBJ databases">
        <title>Whole-genome sequences of fifteen clinical Streptococcus suis strains isolated from pigs between 2006 and 2018.</title>
        <authorList>
            <person name="Stevens M.J.A."/>
            <person name="Cernela N."/>
            <person name="Spoerry Serrano N."/>
            <person name="Schmitt S."/>
            <person name="Schrenzel J."/>
            <person name="Stephan R."/>
        </authorList>
    </citation>
    <scope>NUCLEOTIDE SEQUENCE [LARGE SCALE GENOMIC DNA]</scope>
    <source>
        <strain evidence="7 8">PP422</strain>
    </source>
</reference>
<dbReference type="AlphaFoldDB" id="A0A426TCQ0"/>
<evidence type="ECO:0000256" key="1">
    <source>
        <dbReference type="ARBA" id="ARBA00022723"/>
    </source>
</evidence>
<evidence type="ECO:0000259" key="6">
    <source>
        <dbReference type="Pfam" id="PF17839"/>
    </source>
</evidence>
<dbReference type="Pfam" id="PF00149">
    <property type="entry name" value="Metallophos"/>
    <property type="match status" value="1"/>
</dbReference>
<dbReference type="Gene3D" id="1.10.246.180">
    <property type="match status" value="1"/>
</dbReference>